<organism evidence="1 2">
    <name type="scientific">Portunus trituberculatus</name>
    <name type="common">Swimming crab</name>
    <name type="synonym">Neptunus trituberculatus</name>
    <dbReference type="NCBI Taxonomy" id="210409"/>
    <lineage>
        <taxon>Eukaryota</taxon>
        <taxon>Metazoa</taxon>
        <taxon>Ecdysozoa</taxon>
        <taxon>Arthropoda</taxon>
        <taxon>Crustacea</taxon>
        <taxon>Multicrustacea</taxon>
        <taxon>Malacostraca</taxon>
        <taxon>Eumalacostraca</taxon>
        <taxon>Eucarida</taxon>
        <taxon>Decapoda</taxon>
        <taxon>Pleocyemata</taxon>
        <taxon>Brachyura</taxon>
        <taxon>Eubrachyura</taxon>
        <taxon>Portunoidea</taxon>
        <taxon>Portunidae</taxon>
        <taxon>Portuninae</taxon>
        <taxon>Portunus</taxon>
    </lineage>
</organism>
<dbReference type="AlphaFoldDB" id="A0A5B7F205"/>
<protein>
    <submittedName>
        <fullName evidence="1">Uncharacterized protein</fullName>
    </submittedName>
</protein>
<comment type="caution">
    <text evidence="1">The sequence shown here is derived from an EMBL/GenBank/DDBJ whole genome shotgun (WGS) entry which is preliminary data.</text>
</comment>
<reference evidence="1 2" key="1">
    <citation type="submission" date="2019-05" db="EMBL/GenBank/DDBJ databases">
        <title>Another draft genome of Portunus trituberculatus and its Hox gene families provides insights of decapod evolution.</title>
        <authorList>
            <person name="Jeong J.-H."/>
            <person name="Song I."/>
            <person name="Kim S."/>
            <person name="Choi T."/>
            <person name="Kim D."/>
            <person name="Ryu S."/>
            <person name="Kim W."/>
        </authorList>
    </citation>
    <scope>NUCLEOTIDE SEQUENCE [LARGE SCALE GENOMIC DNA]</scope>
    <source>
        <tissue evidence="1">Muscle</tissue>
    </source>
</reference>
<accession>A0A5B7F205</accession>
<evidence type="ECO:0000313" key="1">
    <source>
        <dbReference type="EMBL" id="MPC40572.1"/>
    </source>
</evidence>
<dbReference type="EMBL" id="VSRR010004737">
    <property type="protein sequence ID" value="MPC40572.1"/>
    <property type="molecule type" value="Genomic_DNA"/>
</dbReference>
<gene>
    <name evidence="1" type="ORF">E2C01_034135</name>
</gene>
<sequence length="123" mass="13446">MQVCPSEWLVCCRSGVGEGGRVVERAWLGVKRGVGRGGVHGASVSRRLEGKLPWRRIGVCRMNGGEQSSHGNEPQGRTYWWLGSGGEELHARLLPRLYCSACSFLLRTNGHGASVVMKSTEDH</sequence>
<keyword evidence="2" id="KW-1185">Reference proteome</keyword>
<proteinExistence type="predicted"/>
<dbReference type="Proteomes" id="UP000324222">
    <property type="component" value="Unassembled WGS sequence"/>
</dbReference>
<name>A0A5B7F205_PORTR</name>
<evidence type="ECO:0000313" key="2">
    <source>
        <dbReference type="Proteomes" id="UP000324222"/>
    </source>
</evidence>